<dbReference type="GeneID" id="87959906"/>
<dbReference type="RefSeq" id="XP_062795516.1">
    <property type="nucleotide sequence ID" value="XM_062939465.1"/>
</dbReference>
<feature type="region of interest" description="Disordered" evidence="1">
    <location>
        <begin position="60"/>
        <end position="178"/>
    </location>
</feature>
<dbReference type="Pfam" id="PF02201">
    <property type="entry name" value="SWIB"/>
    <property type="match status" value="1"/>
</dbReference>
<feature type="region of interest" description="Disordered" evidence="1">
    <location>
        <begin position="264"/>
        <end position="301"/>
    </location>
</feature>
<dbReference type="EMBL" id="CP141891">
    <property type="protein sequence ID" value="WRT70777.1"/>
    <property type="molecule type" value="Genomic_DNA"/>
</dbReference>
<dbReference type="CDD" id="cd10567">
    <property type="entry name" value="SWIB-MDM2_like"/>
    <property type="match status" value="1"/>
</dbReference>
<dbReference type="InterPro" id="IPR014876">
    <property type="entry name" value="DEK_C"/>
</dbReference>
<dbReference type="SUPFAM" id="SSF47592">
    <property type="entry name" value="SWIB/MDM2 domain"/>
    <property type="match status" value="1"/>
</dbReference>
<name>A0ABZ1D9L5_9TREE</name>
<dbReference type="InterPro" id="IPR019835">
    <property type="entry name" value="SWIB_domain"/>
</dbReference>
<keyword evidence="4" id="KW-1185">Reference proteome</keyword>
<evidence type="ECO:0000259" key="2">
    <source>
        <dbReference type="PROSITE" id="PS51925"/>
    </source>
</evidence>
<feature type="compositionally biased region" description="Polar residues" evidence="1">
    <location>
        <begin position="85"/>
        <end position="95"/>
    </location>
</feature>
<dbReference type="Proteomes" id="UP001329825">
    <property type="component" value="Chromosome 11"/>
</dbReference>
<evidence type="ECO:0000313" key="3">
    <source>
        <dbReference type="EMBL" id="WRT70777.1"/>
    </source>
</evidence>
<accession>A0ABZ1D9L5</accession>
<gene>
    <name evidence="3" type="ORF">IL334_007776</name>
</gene>
<proteinExistence type="predicted"/>
<feature type="compositionally biased region" description="Basic residues" evidence="1">
    <location>
        <begin position="141"/>
        <end position="153"/>
    </location>
</feature>
<dbReference type="InterPro" id="IPR003121">
    <property type="entry name" value="SWIB_MDM2_domain"/>
</dbReference>
<dbReference type="PROSITE" id="PS51925">
    <property type="entry name" value="SWIB_MDM2"/>
    <property type="match status" value="1"/>
</dbReference>
<feature type="compositionally biased region" description="Acidic residues" evidence="1">
    <location>
        <begin position="290"/>
        <end position="301"/>
    </location>
</feature>
<dbReference type="PANTHER" id="PTHR13844">
    <property type="entry name" value="SWI/SNF-RELATED MATRIX-ASSOCIATED ACTIN-DEPENDENT REGULATOR OF CHROMATIN SUBFAMILY D"/>
    <property type="match status" value="1"/>
</dbReference>
<sequence>MSDNYVRGLVPKIQAILEGSDLSTISAKAVRKQLVARGEDEAAIKASRGQIDEEISTIYDSLTSNAPPSGPSSPDIPLQPKAEPGSSQPQPLNTSVKRERDFKPSASVDETDEEMARRLQSEFNDQSSSSRPRRANVTGPAKKKKKTTKKRVSRASAGSDEEGGEAKKKRKVDPNNPFNKEMILSDALADLVSAPRLSRPQVVKQIWAYVKEHDYQDPSDKRYILCDDKLKKVFHTDRLHMFTMNKILVDHLRNPDDVIFNDENKASVKNEISTTSVPSSIPIPPRQEISDEESQDESEDE</sequence>
<feature type="domain" description="DM2" evidence="2">
    <location>
        <begin position="177"/>
        <end position="254"/>
    </location>
</feature>
<evidence type="ECO:0000313" key="4">
    <source>
        <dbReference type="Proteomes" id="UP001329825"/>
    </source>
</evidence>
<dbReference type="Pfam" id="PF08766">
    <property type="entry name" value="DEK_C"/>
    <property type="match status" value="1"/>
</dbReference>
<dbReference type="SMART" id="SM00151">
    <property type="entry name" value="SWIB"/>
    <property type="match status" value="1"/>
</dbReference>
<dbReference type="Gene3D" id="1.10.245.10">
    <property type="entry name" value="SWIB/MDM2 domain"/>
    <property type="match status" value="1"/>
</dbReference>
<reference evidence="3 4" key="1">
    <citation type="submission" date="2024-01" db="EMBL/GenBank/DDBJ databases">
        <title>Comparative genomics of Cryptococcus and Kwoniella reveals pathogenesis evolution and contrasting modes of karyotype evolution via chromosome fusion or intercentromeric recombination.</title>
        <authorList>
            <person name="Coelho M.A."/>
            <person name="David-Palma M."/>
            <person name="Shea T."/>
            <person name="Bowers K."/>
            <person name="McGinley-Smith S."/>
            <person name="Mohammad A.W."/>
            <person name="Gnirke A."/>
            <person name="Yurkov A.M."/>
            <person name="Nowrousian M."/>
            <person name="Sun S."/>
            <person name="Cuomo C.A."/>
            <person name="Heitman J."/>
        </authorList>
    </citation>
    <scope>NUCLEOTIDE SEQUENCE [LARGE SCALE GENOMIC DNA]</scope>
    <source>
        <strain evidence="3">CBS 11374</strain>
    </source>
</reference>
<organism evidence="3 4">
    <name type="scientific">Kwoniella shivajii</name>
    <dbReference type="NCBI Taxonomy" id="564305"/>
    <lineage>
        <taxon>Eukaryota</taxon>
        <taxon>Fungi</taxon>
        <taxon>Dikarya</taxon>
        <taxon>Basidiomycota</taxon>
        <taxon>Agaricomycotina</taxon>
        <taxon>Tremellomycetes</taxon>
        <taxon>Tremellales</taxon>
        <taxon>Cryptococcaceae</taxon>
        <taxon>Kwoniella</taxon>
    </lineage>
</organism>
<feature type="compositionally biased region" description="Polar residues" evidence="1">
    <location>
        <begin position="121"/>
        <end position="130"/>
    </location>
</feature>
<protein>
    <recommendedName>
        <fullName evidence="2">DM2 domain-containing protein</fullName>
    </recommendedName>
</protein>
<evidence type="ECO:0000256" key="1">
    <source>
        <dbReference type="SAM" id="MobiDB-lite"/>
    </source>
</evidence>
<dbReference type="InterPro" id="IPR036885">
    <property type="entry name" value="SWIB_MDM2_dom_sf"/>
</dbReference>